<protein>
    <recommendedName>
        <fullName evidence="2">Nephrocystin 3-like N-terminal domain-containing protein</fullName>
    </recommendedName>
</protein>
<dbReference type="Pfam" id="PF24883">
    <property type="entry name" value="NPHP3_N"/>
    <property type="match status" value="1"/>
</dbReference>
<dbReference type="PANTHER" id="PTHR10039:SF15">
    <property type="entry name" value="NACHT DOMAIN-CONTAINING PROTEIN"/>
    <property type="match status" value="1"/>
</dbReference>
<dbReference type="InterPro" id="IPR027417">
    <property type="entry name" value="P-loop_NTPase"/>
</dbReference>
<dbReference type="Proteomes" id="UP001174936">
    <property type="component" value="Unassembled WGS sequence"/>
</dbReference>
<dbReference type="AlphaFoldDB" id="A0AA40CV12"/>
<dbReference type="SUPFAM" id="SSF52540">
    <property type="entry name" value="P-loop containing nucleoside triphosphate hydrolases"/>
    <property type="match status" value="1"/>
</dbReference>
<dbReference type="PANTHER" id="PTHR10039">
    <property type="entry name" value="AMELOGENIN"/>
    <property type="match status" value="1"/>
</dbReference>
<dbReference type="Gene3D" id="3.40.50.300">
    <property type="entry name" value="P-loop containing nucleotide triphosphate hydrolases"/>
    <property type="match status" value="1"/>
</dbReference>
<organism evidence="3 4">
    <name type="scientific">Cercophora newfieldiana</name>
    <dbReference type="NCBI Taxonomy" id="92897"/>
    <lineage>
        <taxon>Eukaryota</taxon>
        <taxon>Fungi</taxon>
        <taxon>Dikarya</taxon>
        <taxon>Ascomycota</taxon>
        <taxon>Pezizomycotina</taxon>
        <taxon>Sordariomycetes</taxon>
        <taxon>Sordariomycetidae</taxon>
        <taxon>Sordariales</taxon>
        <taxon>Lasiosphaeriaceae</taxon>
        <taxon>Cercophora</taxon>
    </lineage>
</organism>
<evidence type="ECO:0000313" key="3">
    <source>
        <dbReference type="EMBL" id="KAK0652521.1"/>
    </source>
</evidence>
<reference evidence="3" key="1">
    <citation type="submission" date="2023-06" db="EMBL/GenBank/DDBJ databases">
        <title>Genome-scale phylogeny and comparative genomics of the fungal order Sordariales.</title>
        <authorList>
            <consortium name="Lawrence Berkeley National Laboratory"/>
            <person name="Hensen N."/>
            <person name="Bonometti L."/>
            <person name="Westerberg I."/>
            <person name="Brannstrom I.O."/>
            <person name="Guillou S."/>
            <person name="Cros-Aarteil S."/>
            <person name="Calhoun S."/>
            <person name="Haridas S."/>
            <person name="Kuo A."/>
            <person name="Mondo S."/>
            <person name="Pangilinan J."/>
            <person name="Riley R."/>
            <person name="Labutti K."/>
            <person name="Andreopoulos B."/>
            <person name="Lipzen A."/>
            <person name="Chen C."/>
            <person name="Yanf M."/>
            <person name="Daum C."/>
            <person name="Ng V."/>
            <person name="Clum A."/>
            <person name="Steindorff A."/>
            <person name="Ohm R."/>
            <person name="Martin F."/>
            <person name="Silar P."/>
            <person name="Natvig D."/>
            <person name="Lalanne C."/>
            <person name="Gautier V."/>
            <person name="Ament-Velasquez S.L."/>
            <person name="Kruys A."/>
            <person name="Hutchinson M.I."/>
            <person name="Powell A.J."/>
            <person name="Barry K."/>
            <person name="Miller A.N."/>
            <person name="Grigoriev I.V."/>
            <person name="Debuchy R."/>
            <person name="Gladieux P."/>
            <person name="Thoren M.H."/>
            <person name="Johannesson H."/>
        </authorList>
    </citation>
    <scope>NUCLEOTIDE SEQUENCE</scope>
    <source>
        <strain evidence="3">SMH2532-1</strain>
    </source>
</reference>
<evidence type="ECO:0000256" key="1">
    <source>
        <dbReference type="ARBA" id="ARBA00022737"/>
    </source>
</evidence>
<dbReference type="InterPro" id="IPR056884">
    <property type="entry name" value="NPHP3-like_N"/>
</dbReference>
<sequence>MSTIWRGSKGMGDVVPQYRKLWQLEGFVEDPATESLTKARGANFEKYVRASSSLRIRDHVVAVYDTLFHILLAIVRVFTKTDGRFKKTPAVVLDLMWRPFESRFGDLIHQMERHKVELFREIVLWSCSEAVKDRQRGAAEKLALVEERRRNEEERLEASMERILSREDRKLLAADRQANTEAQNHTKTSLKAVHEKMGRWEKERLAKDVREWLSAPSFVDSYVRALGVHHEGTSEWFFDEPKFRSWLGRSIPQQDAPPHTFGTNVHGNPGAGKTVLASSIIDSLKSGYDGQGQGAFTGRVYYYFFEFHSVVGNRAISAYRSILSQILWVNQDNTNILDRFSFAMRSKSQGQRDAPESVLTDLLKICLDADDLIVVDGVDECVDGDVFHNTIADISKLSPGLRVLLLSRVNVARLNHSTLPEMRLALPKTSISRDICSAELANLFYSGTLPQSALGLSESLANRLTDGADGMFLWARLLMSFIRSPFLTTRQRLEVINSVNLPESLEEMYQRIFSLIVQAGQTSSQLASKVLFWLTFSIVPMSSRQIQHALAADRSAADNSELDPTSEFETTAVMACAGLVERRHIGGPDAHRSGTSGLFLIHQSLREYIERYTQQSLSMDHSASPSRILPDPQSARLQVVSCCLRQLLYHTDRRPLGGKLGVCVTVDELEDQSFYTAKNHTGAVGCYHPPLQMLQDWALSISTSRRHGYMISSSLVKSIRDLNKDWKEISKTWGDRLKVNPEIVWDEMTGIVKSRFFFSAGGTKVSFQDPQRPTCFGDVSSRRVTLMSRTSDDGGFKGVLSIWAPP</sequence>
<keyword evidence="1" id="KW-0677">Repeat</keyword>
<name>A0AA40CV12_9PEZI</name>
<evidence type="ECO:0000313" key="4">
    <source>
        <dbReference type="Proteomes" id="UP001174936"/>
    </source>
</evidence>
<keyword evidence="4" id="KW-1185">Reference proteome</keyword>
<evidence type="ECO:0000259" key="2">
    <source>
        <dbReference type="Pfam" id="PF24883"/>
    </source>
</evidence>
<feature type="domain" description="Nephrocystin 3-like N-terminal" evidence="2">
    <location>
        <begin position="232"/>
        <end position="408"/>
    </location>
</feature>
<comment type="caution">
    <text evidence="3">The sequence shown here is derived from an EMBL/GenBank/DDBJ whole genome shotgun (WGS) entry which is preliminary data.</text>
</comment>
<proteinExistence type="predicted"/>
<accession>A0AA40CV12</accession>
<dbReference type="EMBL" id="JAULSV010000002">
    <property type="protein sequence ID" value="KAK0652521.1"/>
    <property type="molecule type" value="Genomic_DNA"/>
</dbReference>
<gene>
    <name evidence="3" type="ORF">B0T16DRAFT_505053</name>
</gene>